<feature type="domain" description="NlpC/P60" evidence="8">
    <location>
        <begin position="42"/>
        <end position="164"/>
    </location>
</feature>
<evidence type="ECO:0000259" key="7">
    <source>
        <dbReference type="PROSITE" id="PS51272"/>
    </source>
</evidence>
<accession>A0A410MC01</accession>
<keyword evidence="6" id="KW-0812">Transmembrane</keyword>
<comment type="similarity">
    <text evidence="1">Belongs to the peptidase C40 family.</text>
</comment>
<keyword evidence="2" id="KW-0645">Protease</keyword>
<dbReference type="Pfam" id="PF00877">
    <property type="entry name" value="NLPC_P60"/>
    <property type="match status" value="1"/>
</dbReference>
<evidence type="ECO:0000256" key="2">
    <source>
        <dbReference type="ARBA" id="ARBA00022670"/>
    </source>
</evidence>
<sequence length="338" mass="37328">MRKNYQSIHNQEVYSLGRKFFSVVLASLLVMTIFVPHTYAASASGDEVIQRAKKHLGTPYEWSGESPHGFDCSGFTYYVMEKVGINLSRGSYDQYKQGTSIAASNLQKGDLVFFSGTHKKGISHVGFYIGDGKMISATKSRGVAVDPVFSGYWGDKYTGAKRFLDNSFFSDVSTDYWAYDGIKHLNDEGIINGLTDGSFGPTDNVTRAQVAKMVSKSLNLNSSSSSHFKDVSSSHWAYGYINAAVEAGLVNGYGNSTFKPDEDITRSEIAAIVNRAFEFSSKNSSNHFKDVKSSHWAYDDVYALASNSIATGYNDNTFRPNEEATRAEFSAFLYRALD</sequence>
<dbReference type="InterPro" id="IPR038765">
    <property type="entry name" value="Papain-like_cys_pep_sf"/>
</dbReference>
<dbReference type="KEGG" id="hli:HLI_08510"/>
<gene>
    <name evidence="9" type="ORF">HLI_08510</name>
</gene>
<dbReference type="Pfam" id="PF00395">
    <property type="entry name" value="SLH"/>
    <property type="match status" value="3"/>
</dbReference>
<feature type="domain" description="SLH" evidence="7">
    <location>
        <begin position="165"/>
        <end position="223"/>
    </location>
</feature>
<dbReference type="GO" id="GO:0008234">
    <property type="term" value="F:cysteine-type peptidase activity"/>
    <property type="evidence" value="ECO:0007669"/>
    <property type="project" value="UniProtKB-KW"/>
</dbReference>
<feature type="domain" description="SLH" evidence="7">
    <location>
        <begin position="288"/>
        <end position="338"/>
    </location>
</feature>
<evidence type="ECO:0000256" key="1">
    <source>
        <dbReference type="ARBA" id="ARBA00007074"/>
    </source>
</evidence>
<dbReference type="AlphaFoldDB" id="A0A410MC01"/>
<keyword evidence="4" id="KW-0378">Hydrolase</keyword>
<keyword evidence="6" id="KW-0472">Membrane</keyword>
<dbReference type="SUPFAM" id="SSF54001">
    <property type="entry name" value="Cysteine proteinases"/>
    <property type="match status" value="1"/>
</dbReference>
<dbReference type="InterPro" id="IPR000064">
    <property type="entry name" value="NLP_P60_dom"/>
</dbReference>
<name>A0A410MC01_9BACI</name>
<evidence type="ECO:0008006" key="11">
    <source>
        <dbReference type="Google" id="ProtNLM"/>
    </source>
</evidence>
<dbReference type="Proteomes" id="UP000287756">
    <property type="component" value="Chromosome"/>
</dbReference>
<evidence type="ECO:0000256" key="6">
    <source>
        <dbReference type="SAM" id="Phobius"/>
    </source>
</evidence>
<reference evidence="9 10" key="1">
    <citation type="submission" date="2018-01" db="EMBL/GenBank/DDBJ databases">
        <title>The whole genome sequencing and assembly of Halobacillus litoralis ERB031 strain.</title>
        <authorList>
            <person name="Lee S.-J."/>
            <person name="Park M.-K."/>
            <person name="Kim J.-Y."/>
            <person name="Lee Y.-J."/>
            <person name="Yi H."/>
            <person name="Bahn Y.-S."/>
            <person name="Kim J.F."/>
            <person name="Lee D.-W."/>
        </authorList>
    </citation>
    <scope>NUCLEOTIDE SEQUENCE [LARGE SCALE GENOMIC DNA]</scope>
    <source>
        <strain evidence="9 10">ERB 031</strain>
    </source>
</reference>
<dbReference type="InterPro" id="IPR051465">
    <property type="entry name" value="Cell_Envelope_Struct_Comp"/>
</dbReference>
<dbReference type="EMBL" id="CP026118">
    <property type="protein sequence ID" value="QAS52269.1"/>
    <property type="molecule type" value="Genomic_DNA"/>
</dbReference>
<keyword evidence="3" id="KW-0732">Signal</keyword>
<dbReference type="InterPro" id="IPR001119">
    <property type="entry name" value="SLH_dom"/>
</dbReference>
<feature type="transmembrane region" description="Helical" evidence="6">
    <location>
        <begin position="20"/>
        <end position="39"/>
    </location>
</feature>
<dbReference type="PROSITE" id="PS51272">
    <property type="entry name" value="SLH"/>
    <property type="match status" value="3"/>
</dbReference>
<dbReference type="GO" id="GO:0006508">
    <property type="term" value="P:proteolysis"/>
    <property type="evidence" value="ECO:0007669"/>
    <property type="project" value="UniProtKB-KW"/>
</dbReference>
<evidence type="ECO:0000256" key="3">
    <source>
        <dbReference type="ARBA" id="ARBA00022729"/>
    </source>
</evidence>
<dbReference type="PROSITE" id="PS51935">
    <property type="entry name" value="NLPC_P60"/>
    <property type="match status" value="1"/>
</dbReference>
<organism evidence="9 10">
    <name type="scientific">Halobacillus litoralis</name>
    <dbReference type="NCBI Taxonomy" id="45668"/>
    <lineage>
        <taxon>Bacteria</taxon>
        <taxon>Bacillati</taxon>
        <taxon>Bacillota</taxon>
        <taxon>Bacilli</taxon>
        <taxon>Bacillales</taxon>
        <taxon>Bacillaceae</taxon>
        <taxon>Halobacillus</taxon>
    </lineage>
</organism>
<dbReference type="Gene3D" id="3.90.1720.10">
    <property type="entry name" value="endopeptidase domain like (from Nostoc punctiforme)"/>
    <property type="match status" value="1"/>
</dbReference>
<evidence type="ECO:0000313" key="9">
    <source>
        <dbReference type="EMBL" id="QAS52269.1"/>
    </source>
</evidence>
<keyword evidence="6" id="KW-1133">Transmembrane helix</keyword>
<feature type="domain" description="SLH" evidence="7">
    <location>
        <begin position="224"/>
        <end position="287"/>
    </location>
</feature>
<evidence type="ECO:0000313" key="10">
    <source>
        <dbReference type="Proteomes" id="UP000287756"/>
    </source>
</evidence>
<evidence type="ECO:0000259" key="8">
    <source>
        <dbReference type="PROSITE" id="PS51935"/>
    </source>
</evidence>
<evidence type="ECO:0000256" key="5">
    <source>
        <dbReference type="ARBA" id="ARBA00022807"/>
    </source>
</evidence>
<dbReference type="OrthoDB" id="9813368at2"/>
<dbReference type="PANTHER" id="PTHR43308:SF5">
    <property type="entry name" value="S-LAYER PROTEIN _ PEPTIDOGLYCAN ENDO-BETA-N-ACETYLGLUCOSAMINIDASE"/>
    <property type="match status" value="1"/>
</dbReference>
<keyword evidence="5" id="KW-0788">Thiol protease</keyword>
<dbReference type="PANTHER" id="PTHR43308">
    <property type="entry name" value="OUTER MEMBRANE PROTEIN ALPHA-RELATED"/>
    <property type="match status" value="1"/>
</dbReference>
<proteinExistence type="inferred from homology"/>
<evidence type="ECO:0000256" key="4">
    <source>
        <dbReference type="ARBA" id="ARBA00022801"/>
    </source>
</evidence>
<protein>
    <recommendedName>
        <fullName evidence="11">Hydrolase</fullName>
    </recommendedName>
</protein>